<dbReference type="AlphaFoldDB" id="A0A2S9YD79"/>
<dbReference type="PROSITE" id="PS50975">
    <property type="entry name" value="ATP_GRASP"/>
    <property type="match status" value="1"/>
</dbReference>
<dbReference type="Pfam" id="PF01071">
    <property type="entry name" value="GARS_A"/>
    <property type="match status" value="1"/>
</dbReference>
<dbReference type="GO" id="GO:0005524">
    <property type="term" value="F:ATP binding"/>
    <property type="evidence" value="ECO:0007669"/>
    <property type="project" value="UniProtKB-UniRule"/>
</dbReference>
<accession>A0A2S9YD79</accession>
<dbReference type="PANTHER" id="PTHR43585:SF2">
    <property type="entry name" value="ATP-GRASP ENZYME FSQD"/>
    <property type="match status" value="1"/>
</dbReference>
<name>A0A2S9YD79_9BACT</name>
<keyword evidence="7" id="KW-1185">Reference proteome</keyword>
<reference evidence="6 7" key="1">
    <citation type="submission" date="2018-03" db="EMBL/GenBank/DDBJ databases">
        <title>Draft Genome Sequences of the Obligatory Marine Myxobacteria Enhygromyxa salina SWB005.</title>
        <authorList>
            <person name="Poehlein A."/>
            <person name="Moghaddam J.A."/>
            <person name="Harms H."/>
            <person name="Alanjari M."/>
            <person name="Koenig G.M."/>
            <person name="Daniel R."/>
            <person name="Schaeberle T.F."/>
        </authorList>
    </citation>
    <scope>NUCLEOTIDE SEQUENCE [LARGE SCALE GENOMIC DNA]</scope>
    <source>
        <strain evidence="6 7">SWB005</strain>
    </source>
</reference>
<sequence>MPVDVVFLEPSFPRNQREFARALHAVGARVTGIGERPKDYLDDDMREWLTHYEQVSNVTSVAQVEQAVRRIQSRVRVDRLEATVEAHVMCAAKVREACGIPGTSVQTTFLCRDKPAMKDVLREVGVPCAQSIGSDDPAQIEDFAKRVGFPVIVKPRDAAGAAATYRCDDLASLHAALAEVGVQSGHSVAVEEFIEGHEGFWDTLTIGGTVVHEFICHYYPTVLEAMRARWISPQFICTNEVDTVPSYAEVKKMGREVIGALGVDTSATHMEWFFGPKGLKFSEIACRPPGVGAWDLYGIANDVDIYREWAEAVVWRTHKQRLSRRFSTGIIALRPDRDGRVLSYEGVAEIERAFGEWIIDAHLPPEGTPTQPVSGGYMANAWLRMKHPNYHELRRMLDVVGETIRVHAG</sequence>
<gene>
    <name evidence="6" type="primary">carB_2</name>
    <name evidence="6" type="ORF">ENSA5_19150</name>
</gene>
<dbReference type="SUPFAM" id="SSF56059">
    <property type="entry name" value="Glutathione synthetase ATP-binding domain-like"/>
    <property type="match status" value="1"/>
</dbReference>
<evidence type="ECO:0000259" key="5">
    <source>
        <dbReference type="PROSITE" id="PS50975"/>
    </source>
</evidence>
<dbReference type="OrthoDB" id="24041at2"/>
<dbReference type="Gene3D" id="3.40.50.20">
    <property type="match status" value="1"/>
</dbReference>
<dbReference type="RefSeq" id="WP_106391351.1">
    <property type="nucleotide sequence ID" value="NZ_PVNK01000108.1"/>
</dbReference>
<feature type="domain" description="ATP-grasp" evidence="5">
    <location>
        <begin position="118"/>
        <end position="314"/>
    </location>
</feature>
<dbReference type="GO" id="GO:0004088">
    <property type="term" value="F:carbamoyl-phosphate synthase (glutamine-hydrolyzing) activity"/>
    <property type="evidence" value="ECO:0007669"/>
    <property type="project" value="UniProtKB-EC"/>
</dbReference>
<dbReference type="Gene3D" id="3.30.1490.20">
    <property type="entry name" value="ATP-grasp fold, A domain"/>
    <property type="match status" value="1"/>
</dbReference>
<dbReference type="EMBL" id="PVNK01000108">
    <property type="protein sequence ID" value="PRQ02976.1"/>
    <property type="molecule type" value="Genomic_DNA"/>
</dbReference>
<organism evidence="6 7">
    <name type="scientific">Enhygromyxa salina</name>
    <dbReference type="NCBI Taxonomy" id="215803"/>
    <lineage>
        <taxon>Bacteria</taxon>
        <taxon>Pseudomonadati</taxon>
        <taxon>Myxococcota</taxon>
        <taxon>Polyangia</taxon>
        <taxon>Nannocystales</taxon>
        <taxon>Nannocystaceae</taxon>
        <taxon>Enhygromyxa</taxon>
    </lineage>
</organism>
<dbReference type="GO" id="GO:0046872">
    <property type="term" value="F:metal ion binding"/>
    <property type="evidence" value="ECO:0007669"/>
    <property type="project" value="InterPro"/>
</dbReference>
<keyword evidence="2 4" id="KW-0547">Nucleotide-binding</keyword>
<dbReference type="InterPro" id="IPR011761">
    <property type="entry name" value="ATP-grasp"/>
</dbReference>
<dbReference type="InterPro" id="IPR052032">
    <property type="entry name" value="ATP-dep_AA_Ligase"/>
</dbReference>
<evidence type="ECO:0000256" key="2">
    <source>
        <dbReference type="ARBA" id="ARBA00022741"/>
    </source>
</evidence>
<evidence type="ECO:0000256" key="3">
    <source>
        <dbReference type="ARBA" id="ARBA00022840"/>
    </source>
</evidence>
<dbReference type="Gene3D" id="3.30.470.20">
    <property type="entry name" value="ATP-grasp fold, B domain"/>
    <property type="match status" value="1"/>
</dbReference>
<dbReference type="PANTHER" id="PTHR43585">
    <property type="entry name" value="FUMIPYRROLE BIOSYNTHESIS PROTEIN C"/>
    <property type="match status" value="1"/>
</dbReference>
<comment type="caution">
    <text evidence="6">The sequence shown here is derived from an EMBL/GenBank/DDBJ whole genome shotgun (WGS) entry which is preliminary data.</text>
</comment>
<dbReference type="InterPro" id="IPR020561">
    <property type="entry name" value="PRibGlycinamid_synth_ATP-grasp"/>
</dbReference>
<evidence type="ECO:0000313" key="7">
    <source>
        <dbReference type="Proteomes" id="UP000237968"/>
    </source>
</evidence>
<dbReference type="Proteomes" id="UP000237968">
    <property type="component" value="Unassembled WGS sequence"/>
</dbReference>
<keyword evidence="1 6" id="KW-0436">Ligase</keyword>
<dbReference type="InterPro" id="IPR013815">
    <property type="entry name" value="ATP_grasp_subdomain_1"/>
</dbReference>
<dbReference type="EC" id="6.3.5.5" evidence="6"/>
<evidence type="ECO:0000256" key="1">
    <source>
        <dbReference type="ARBA" id="ARBA00022598"/>
    </source>
</evidence>
<keyword evidence="3 4" id="KW-0067">ATP-binding</keyword>
<protein>
    <submittedName>
        <fullName evidence="6">Carbamoyl-phosphate synthase large chain</fullName>
        <ecNumber evidence="6">6.3.5.5</ecNumber>
    </submittedName>
</protein>
<proteinExistence type="predicted"/>
<evidence type="ECO:0000256" key="4">
    <source>
        <dbReference type="PROSITE-ProRule" id="PRU00409"/>
    </source>
</evidence>
<dbReference type="GO" id="GO:0006164">
    <property type="term" value="P:purine nucleotide biosynthetic process"/>
    <property type="evidence" value="ECO:0007669"/>
    <property type="project" value="UniProtKB-KW"/>
</dbReference>
<evidence type="ECO:0000313" key="6">
    <source>
        <dbReference type="EMBL" id="PRQ02976.1"/>
    </source>
</evidence>